<dbReference type="Proteomes" id="UP000465360">
    <property type="component" value="Unassembled WGS sequence"/>
</dbReference>
<gene>
    <name evidence="2" type="ORF">MBOU_58200</name>
</gene>
<proteinExistence type="predicted"/>
<evidence type="ECO:0000313" key="3">
    <source>
        <dbReference type="Proteomes" id="UP000465360"/>
    </source>
</evidence>
<dbReference type="EMBL" id="BLKZ01000002">
    <property type="protein sequence ID" value="GFG93778.1"/>
    <property type="molecule type" value="Genomic_DNA"/>
</dbReference>
<sequence>MTIRPPDVRKQRQEPLDNRKGPNKVCFQLQPQNLRRNAFQGRAYCNARVVHQCPEPGVATRSFHHGAGSVDRRRFGNVEQQGDDLADQRIRNWHLGKLGGAGFATHAGENPKAEAAEV</sequence>
<protein>
    <submittedName>
        <fullName evidence="2">Uncharacterized protein</fullName>
    </submittedName>
</protein>
<dbReference type="AlphaFoldDB" id="A0A7I9YYU2"/>
<evidence type="ECO:0000313" key="2">
    <source>
        <dbReference type="EMBL" id="GFG93778.1"/>
    </source>
</evidence>
<name>A0A7I9YYU2_MYCBU</name>
<evidence type="ECO:0000256" key="1">
    <source>
        <dbReference type="SAM" id="MobiDB-lite"/>
    </source>
</evidence>
<reference evidence="2 3" key="1">
    <citation type="journal article" date="2019" name="Emerg. Microbes Infect.">
        <title>Comprehensive subspecies identification of 175 nontuberculous mycobacteria species based on 7547 genomic profiles.</title>
        <authorList>
            <person name="Matsumoto Y."/>
            <person name="Kinjo T."/>
            <person name="Motooka D."/>
            <person name="Nabeya D."/>
            <person name="Jung N."/>
            <person name="Uechi K."/>
            <person name="Horii T."/>
            <person name="Iida T."/>
            <person name="Fujita J."/>
            <person name="Nakamura S."/>
        </authorList>
    </citation>
    <scope>NUCLEOTIDE SEQUENCE [LARGE SCALE GENOMIC DNA]</scope>
    <source>
        <strain evidence="2 3">JCM 30725</strain>
    </source>
</reference>
<organism evidence="2 3">
    <name type="scientific">Mycobacterium bourgelatii</name>
    <dbReference type="NCBI Taxonomy" id="1273442"/>
    <lineage>
        <taxon>Bacteria</taxon>
        <taxon>Bacillati</taxon>
        <taxon>Actinomycetota</taxon>
        <taxon>Actinomycetes</taxon>
        <taxon>Mycobacteriales</taxon>
        <taxon>Mycobacteriaceae</taxon>
        <taxon>Mycobacterium</taxon>
    </lineage>
</organism>
<feature type="compositionally biased region" description="Basic and acidic residues" evidence="1">
    <location>
        <begin position="1"/>
        <end position="20"/>
    </location>
</feature>
<keyword evidence="3" id="KW-1185">Reference proteome</keyword>
<accession>A0A7I9YYU2</accession>
<comment type="caution">
    <text evidence="2">The sequence shown here is derived from an EMBL/GenBank/DDBJ whole genome shotgun (WGS) entry which is preliminary data.</text>
</comment>
<feature type="region of interest" description="Disordered" evidence="1">
    <location>
        <begin position="1"/>
        <end position="24"/>
    </location>
</feature>